<comment type="caution">
    <text evidence="1">The sequence shown here is derived from an EMBL/GenBank/DDBJ whole genome shotgun (WGS) entry which is preliminary data.</text>
</comment>
<evidence type="ECO:0000313" key="2">
    <source>
        <dbReference type="Proteomes" id="UP001157502"/>
    </source>
</evidence>
<name>A0ACC2FFX8_DALPE</name>
<protein>
    <submittedName>
        <fullName evidence="1">Uncharacterized protein</fullName>
    </submittedName>
</protein>
<proteinExistence type="predicted"/>
<sequence length="513" mass="56870">MNKYWNCGYLCNEDLPDPVTIALLLSVFWNMCSSAVTLLCAVWMWLGLAPACATWWELCDNGKLYLERDLPSSAVWECPASITWPVSRIQKQPSIQVIDSAQPAKPVCMDKAITYNQTVPNSGASRPIAAESGEYLYCPPQRWINNLQHGAAVFLYHPCTPVCLRSRLSVLAHTCLSDYVLTPHPDLNILRPVVLVRWGRSLELSHVTAPEVCDWLQSTVTSGNRAEESQSRKYNLLLIRATNHRHADPEQKRVLKQCCEGTLSLLQDAGDEEEVCGGRRARYRRTADQKQGAAVEPDAQGQLEPEAPVTVGELKETNEKEQRGKVSVPGSVKQNQTDDTGRRGKTVDTLEKDLDKSRTEGGRRHSKVSPQTGSELPTDVQADIRADCDGTNCSVEGAVPGGGAVRGGGAVPGGGAETSSMTIAIRQTNEAVWAAAAVGFLLVLLVLSVLHTRLYRHWHRMPSMYWQNPVQDYELVADVRKRLKMPGRRKRRVSQIRRHECVLPPSSSTEEDE</sequence>
<dbReference type="Proteomes" id="UP001157502">
    <property type="component" value="Chromosome 28"/>
</dbReference>
<reference evidence="1" key="1">
    <citation type="submission" date="2021-05" db="EMBL/GenBank/DDBJ databases">
        <authorList>
            <person name="Pan Q."/>
            <person name="Jouanno E."/>
            <person name="Zahm M."/>
            <person name="Klopp C."/>
            <person name="Cabau C."/>
            <person name="Louis A."/>
            <person name="Berthelot C."/>
            <person name="Parey E."/>
            <person name="Roest Crollius H."/>
            <person name="Montfort J."/>
            <person name="Robinson-Rechavi M."/>
            <person name="Bouchez O."/>
            <person name="Lampietro C."/>
            <person name="Lopez Roques C."/>
            <person name="Donnadieu C."/>
            <person name="Postlethwait J."/>
            <person name="Bobe J."/>
            <person name="Dillon D."/>
            <person name="Chandos A."/>
            <person name="von Hippel F."/>
            <person name="Guiguen Y."/>
        </authorList>
    </citation>
    <scope>NUCLEOTIDE SEQUENCE</scope>
    <source>
        <strain evidence="1">YG-Jan2019</strain>
    </source>
</reference>
<accession>A0ACC2FFX8</accession>
<gene>
    <name evidence="1" type="ORF">DPEC_G00298420</name>
</gene>
<keyword evidence="2" id="KW-1185">Reference proteome</keyword>
<organism evidence="1 2">
    <name type="scientific">Dallia pectoralis</name>
    <name type="common">Alaska blackfish</name>
    <dbReference type="NCBI Taxonomy" id="75939"/>
    <lineage>
        <taxon>Eukaryota</taxon>
        <taxon>Metazoa</taxon>
        <taxon>Chordata</taxon>
        <taxon>Craniata</taxon>
        <taxon>Vertebrata</taxon>
        <taxon>Euteleostomi</taxon>
        <taxon>Actinopterygii</taxon>
        <taxon>Neopterygii</taxon>
        <taxon>Teleostei</taxon>
        <taxon>Protacanthopterygii</taxon>
        <taxon>Esociformes</taxon>
        <taxon>Umbridae</taxon>
        <taxon>Dallia</taxon>
    </lineage>
</organism>
<dbReference type="EMBL" id="CM055755">
    <property type="protein sequence ID" value="KAJ7990254.1"/>
    <property type="molecule type" value="Genomic_DNA"/>
</dbReference>
<evidence type="ECO:0000313" key="1">
    <source>
        <dbReference type="EMBL" id="KAJ7990254.1"/>
    </source>
</evidence>